<evidence type="ECO:0000256" key="1">
    <source>
        <dbReference type="SAM" id="Phobius"/>
    </source>
</evidence>
<keyword evidence="1" id="KW-0472">Membrane</keyword>
<evidence type="ECO:0000313" key="3">
    <source>
        <dbReference type="Proteomes" id="UP000638570"/>
    </source>
</evidence>
<keyword evidence="3" id="KW-1185">Reference proteome</keyword>
<feature type="transmembrane region" description="Helical" evidence="1">
    <location>
        <begin position="68"/>
        <end position="85"/>
    </location>
</feature>
<reference evidence="3" key="1">
    <citation type="submission" date="2021-01" db="EMBL/GenBank/DDBJ databases">
        <title>Genome public.</title>
        <authorList>
            <person name="Liu C."/>
            <person name="Sun Q."/>
        </authorList>
    </citation>
    <scope>NUCLEOTIDE SEQUENCE [LARGE SCALE GENOMIC DNA]</scope>
    <source>
        <strain evidence="3">CGMCC 1.18722</strain>
    </source>
</reference>
<evidence type="ECO:0000313" key="2">
    <source>
        <dbReference type="EMBL" id="MBL1378478.1"/>
    </source>
</evidence>
<gene>
    <name evidence="2" type="ORF">JKV55_14245</name>
</gene>
<name>A0ABS1QUC5_9GAMM</name>
<comment type="caution">
    <text evidence="2">The sequence shown here is derived from an EMBL/GenBank/DDBJ whole genome shotgun (WGS) entry which is preliminary data.</text>
</comment>
<protein>
    <submittedName>
        <fullName evidence="2">Uncharacterized protein</fullName>
    </submittedName>
</protein>
<keyword evidence="1" id="KW-0812">Transmembrane</keyword>
<dbReference type="RefSeq" id="WP_202087077.1">
    <property type="nucleotide sequence ID" value="NZ_JAERTZ010000026.1"/>
</dbReference>
<feature type="transmembrane region" description="Helical" evidence="1">
    <location>
        <begin position="45"/>
        <end position="62"/>
    </location>
</feature>
<proteinExistence type="predicted"/>
<dbReference type="EMBL" id="JAERTZ010000026">
    <property type="protein sequence ID" value="MBL1378478.1"/>
    <property type="molecule type" value="Genomic_DNA"/>
</dbReference>
<dbReference type="Proteomes" id="UP000638570">
    <property type="component" value="Unassembled WGS sequence"/>
</dbReference>
<organism evidence="2 3">
    <name type="scientific">Zobellella iuensis</name>
    <dbReference type="NCBI Taxonomy" id="2803811"/>
    <lineage>
        <taxon>Bacteria</taxon>
        <taxon>Pseudomonadati</taxon>
        <taxon>Pseudomonadota</taxon>
        <taxon>Gammaproteobacteria</taxon>
        <taxon>Aeromonadales</taxon>
        <taxon>Aeromonadaceae</taxon>
        <taxon>Zobellella</taxon>
    </lineage>
</organism>
<sequence>MKCPCCEKLIRPAQVTERENRGLNVHFRCPHCGARLAVNGRATRAKLMGFVLLLSGSGVMLWGPQASWVFGLMVCIAGGVLAFSARRKELKLQWLDKPDGSDKN</sequence>
<keyword evidence="1" id="KW-1133">Transmembrane helix</keyword>
<accession>A0ABS1QUC5</accession>